<dbReference type="InterPro" id="IPR019479">
    <property type="entry name" value="Peroxiredoxin_C"/>
</dbReference>
<dbReference type="InterPro" id="IPR050217">
    <property type="entry name" value="Peroxiredoxin"/>
</dbReference>
<keyword evidence="6 9" id="KW-0676">Redox-active center</keyword>
<dbReference type="InterPro" id="IPR036249">
    <property type="entry name" value="Thioredoxin-like_sf"/>
</dbReference>
<evidence type="ECO:0000256" key="5">
    <source>
        <dbReference type="ARBA" id="ARBA00023002"/>
    </source>
</evidence>
<keyword evidence="2 9" id="KW-0963">Cytoplasm</keyword>
<name>A0ABY7BPQ8_9FIRM</name>
<dbReference type="NCBIfam" id="NF009668">
    <property type="entry name" value="PRK13189.1"/>
    <property type="match status" value="1"/>
</dbReference>
<dbReference type="InterPro" id="IPR024706">
    <property type="entry name" value="Peroxiredoxin_AhpC-typ"/>
</dbReference>
<keyword evidence="9" id="KW-1015">Disulfide bond</keyword>
<gene>
    <name evidence="11" type="ORF">OTK00_000027</name>
</gene>
<dbReference type="PANTHER" id="PTHR10681:SF128">
    <property type="entry name" value="THIOREDOXIN-DEPENDENT PEROXIDE REDUCTASE, MITOCHONDRIAL"/>
    <property type="match status" value="1"/>
</dbReference>
<comment type="subunit">
    <text evidence="9">Homodecamer. Pentamer of dimers that assemble into a ring structure.</text>
</comment>
<feature type="active site" description="Cysteine sulfenic acid (-SOH) intermediate" evidence="9">
    <location>
        <position position="50"/>
    </location>
</feature>
<comment type="miscellaneous">
    <text evidence="9">The active site is a conserved redox-active cysteine residue, the peroxidatic cysteine (C(P)), which makes the nucleophilic attack on the peroxide substrate. The peroxide oxidizes the C(P)-SH to cysteine sulfenic acid (C(P)-SOH), which then reacts with another cysteine residue, the resolving cysteine (C(R)), to form a disulfide bridge. The disulfide is subsequently reduced by an appropriate electron donor to complete the catalytic cycle. Although the primary sequence of this enzyme is similar to those of the 1-Cys Prx6 enzymes, its catalytic properties resemble those of the typical 2-Cys Prxs and C(R) is provided by the other dimeric subunit to form an intersubunit disulfide. The disulfide is subsequently reduced by thioredoxin.</text>
</comment>
<keyword evidence="5 9" id="KW-0560">Oxidoreductase</keyword>
<evidence type="ECO:0000256" key="9">
    <source>
        <dbReference type="HAMAP-Rule" id="MF_00401"/>
    </source>
</evidence>
<dbReference type="Pfam" id="PF10417">
    <property type="entry name" value="1-cysPrx_C"/>
    <property type="match status" value="1"/>
</dbReference>
<keyword evidence="12" id="KW-1185">Reference proteome</keyword>
<dbReference type="InterPro" id="IPR000866">
    <property type="entry name" value="AhpC/TSA"/>
</dbReference>
<feature type="domain" description="Thioredoxin" evidence="10">
    <location>
        <begin position="8"/>
        <end position="163"/>
    </location>
</feature>
<dbReference type="Gene3D" id="3.40.30.10">
    <property type="entry name" value="Glutaredoxin"/>
    <property type="match status" value="1"/>
</dbReference>
<comment type="function">
    <text evidence="8 9">Thiol-specific peroxidase that catalyzes the reduction of hydrogen peroxide and organic hydroperoxides to water and alcohols, respectively. Plays a role in cell protection against oxidative stress by detoxifying peroxides.</text>
</comment>
<keyword evidence="4 9" id="KW-0049">Antioxidant</keyword>
<reference evidence="11" key="1">
    <citation type="submission" date="2022-12" db="EMBL/GenBank/DDBJ databases">
        <authorList>
            <person name="Bing R.G."/>
            <person name="Willard D.J."/>
            <person name="Manesh M.J.H."/>
            <person name="Laemthong T."/>
            <person name="Crosby J.R."/>
            <person name="Kelly R.M."/>
        </authorList>
    </citation>
    <scope>NUCLEOTIDE SEQUENCE</scope>
    <source>
        <strain evidence="11">DSM 8990</strain>
    </source>
</reference>
<keyword evidence="3 9" id="KW-0575">Peroxidase</keyword>
<feature type="disulfide bond" description="Interchain (with Cys-50); in linked form" evidence="9">
    <location>
        <position position="216"/>
    </location>
</feature>
<feature type="disulfide bond" description="Interchain (with Cys-216); in linked form" evidence="9">
    <location>
        <position position="50"/>
    </location>
</feature>
<feature type="binding site" evidence="9">
    <location>
        <position position="126"/>
    </location>
    <ligand>
        <name>substrate</name>
    </ligand>
</feature>
<dbReference type="Gene3D" id="3.30.1020.10">
    <property type="entry name" value="Antioxidant, Horf6, Chain A, domain2"/>
    <property type="match status" value="1"/>
</dbReference>
<evidence type="ECO:0000256" key="8">
    <source>
        <dbReference type="ARBA" id="ARBA00037420"/>
    </source>
</evidence>
<dbReference type="PIRSF" id="PIRSF000239">
    <property type="entry name" value="AHPC"/>
    <property type="match status" value="1"/>
</dbReference>
<dbReference type="EC" id="1.11.1.24" evidence="9"/>
<evidence type="ECO:0000256" key="6">
    <source>
        <dbReference type="ARBA" id="ARBA00023284"/>
    </source>
</evidence>
<sequence>MENTGRIPLLGEKFPQMTVKTTHGVKTLPDDYAGKWFVLFSHPGDFTPVCTTEFVAFSKRADEFKKLNAELIGLSVDQVFAHIKWIEWIEEKLGVKVPFPVIADELGNVAKTLGMIHDAKGTNTVRAVFIVDDRGIVRLIMYYPQEVGRSIDEILRALKALQTADANGVATPENWPNNGLIGDKVIVPPASTQALAQERLEKAKAGEIECFDWWFCYKKL</sequence>
<dbReference type="InterPro" id="IPR045020">
    <property type="entry name" value="PRX_1cys"/>
</dbReference>
<proteinExistence type="inferred from homology"/>
<comment type="similarity">
    <text evidence="1">Belongs to the peroxiredoxin family. AhpC/Prx1 subfamily.</text>
</comment>
<dbReference type="InterPro" id="IPR022915">
    <property type="entry name" value="Peroxiredoxin_TDXH"/>
</dbReference>
<dbReference type="PROSITE" id="PS51352">
    <property type="entry name" value="THIOREDOXIN_2"/>
    <property type="match status" value="1"/>
</dbReference>
<comment type="catalytic activity">
    <reaction evidence="9">
        <text>a hydroperoxide + [thioredoxin]-dithiol = an alcohol + [thioredoxin]-disulfide + H2O</text>
        <dbReference type="Rhea" id="RHEA:62620"/>
        <dbReference type="Rhea" id="RHEA-COMP:10698"/>
        <dbReference type="Rhea" id="RHEA-COMP:10700"/>
        <dbReference type="ChEBI" id="CHEBI:15377"/>
        <dbReference type="ChEBI" id="CHEBI:29950"/>
        <dbReference type="ChEBI" id="CHEBI:30879"/>
        <dbReference type="ChEBI" id="CHEBI:35924"/>
        <dbReference type="ChEBI" id="CHEBI:50058"/>
        <dbReference type="EC" id="1.11.1.24"/>
    </reaction>
</comment>
<dbReference type="CDD" id="cd03016">
    <property type="entry name" value="PRX_1cys"/>
    <property type="match status" value="1"/>
</dbReference>
<evidence type="ECO:0000256" key="4">
    <source>
        <dbReference type="ARBA" id="ARBA00022862"/>
    </source>
</evidence>
<organism evidence="11 12">
    <name type="scientific">Caldicellulosiruptor morganii</name>
    <dbReference type="NCBI Taxonomy" id="1387555"/>
    <lineage>
        <taxon>Bacteria</taxon>
        <taxon>Bacillati</taxon>
        <taxon>Bacillota</taxon>
        <taxon>Bacillota incertae sedis</taxon>
        <taxon>Caldicellulosiruptorales</taxon>
        <taxon>Caldicellulosiruptoraceae</taxon>
        <taxon>Caldicellulosiruptor</taxon>
    </lineage>
</organism>
<accession>A0ABY7BPQ8</accession>
<feature type="disulfide bond" description="Alternate" evidence="9">
    <location>
        <begin position="210"/>
        <end position="216"/>
    </location>
</feature>
<dbReference type="RefSeq" id="WP_045168603.1">
    <property type="nucleotide sequence ID" value="NZ_CP113865.1"/>
</dbReference>
<dbReference type="HAMAP" id="MF_00401">
    <property type="entry name" value="Peroxiredoxin"/>
    <property type="match status" value="1"/>
</dbReference>
<dbReference type="PANTHER" id="PTHR10681">
    <property type="entry name" value="THIOREDOXIN PEROXIDASE"/>
    <property type="match status" value="1"/>
</dbReference>
<evidence type="ECO:0000313" key="12">
    <source>
        <dbReference type="Proteomes" id="UP001164909"/>
    </source>
</evidence>
<protein>
    <recommendedName>
        <fullName evidence="9">Peroxiredoxin</fullName>
        <ecNumber evidence="9">1.11.1.24</ecNumber>
    </recommendedName>
    <alternativeName>
        <fullName evidence="9">Thioredoxin peroxidase</fullName>
    </alternativeName>
    <alternativeName>
        <fullName evidence="9">Thioredoxin-dependent peroxiredoxin</fullName>
    </alternativeName>
</protein>
<evidence type="ECO:0000256" key="1">
    <source>
        <dbReference type="ARBA" id="ARBA00009796"/>
    </source>
</evidence>
<dbReference type="EMBL" id="CP113865">
    <property type="protein sequence ID" value="WAM33887.1"/>
    <property type="molecule type" value="Genomic_DNA"/>
</dbReference>
<evidence type="ECO:0000256" key="3">
    <source>
        <dbReference type="ARBA" id="ARBA00022559"/>
    </source>
</evidence>
<dbReference type="Proteomes" id="UP001164909">
    <property type="component" value="Chromosome"/>
</dbReference>
<dbReference type="GO" id="GO:0140824">
    <property type="term" value="F:thioredoxin-dependent peroxiredoxin activity"/>
    <property type="evidence" value="ECO:0007669"/>
    <property type="project" value="UniProtKB-EC"/>
</dbReference>
<evidence type="ECO:0000259" key="10">
    <source>
        <dbReference type="PROSITE" id="PS51352"/>
    </source>
</evidence>
<evidence type="ECO:0000313" key="11">
    <source>
        <dbReference type="EMBL" id="WAM33887.1"/>
    </source>
</evidence>
<dbReference type="SUPFAM" id="SSF52833">
    <property type="entry name" value="Thioredoxin-like"/>
    <property type="match status" value="1"/>
</dbReference>
<dbReference type="InterPro" id="IPR013766">
    <property type="entry name" value="Thioredoxin_domain"/>
</dbReference>
<comment type="similarity">
    <text evidence="7 9">Belongs to the peroxiredoxin family. Prx6 subfamily.</text>
</comment>
<comment type="subcellular location">
    <subcellularLocation>
        <location evidence="9">Cytoplasm</location>
    </subcellularLocation>
</comment>
<evidence type="ECO:0000256" key="2">
    <source>
        <dbReference type="ARBA" id="ARBA00022490"/>
    </source>
</evidence>
<dbReference type="Pfam" id="PF00578">
    <property type="entry name" value="AhpC-TSA"/>
    <property type="match status" value="1"/>
</dbReference>
<evidence type="ECO:0000256" key="7">
    <source>
        <dbReference type="ARBA" id="ARBA00025719"/>
    </source>
</evidence>